<feature type="transmembrane region" description="Helical" evidence="7">
    <location>
        <begin position="148"/>
        <end position="167"/>
    </location>
</feature>
<feature type="transmembrane region" description="Helical" evidence="7">
    <location>
        <begin position="56"/>
        <end position="74"/>
    </location>
</feature>
<protein>
    <submittedName>
        <fullName evidence="9">Type III secretion system translocon subunit SctE</fullName>
    </submittedName>
</protein>
<keyword evidence="7" id="KW-1133">Transmembrane helix</keyword>
<comment type="subcellular location">
    <subcellularLocation>
        <location evidence="1">Host membrane</location>
    </subcellularLocation>
</comment>
<evidence type="ECO:0000256" key="4">
    <source>
        <dbReference type="ARBA" id="ARBA00035640"/>
    </source>
</evidence>
<evidence type="ECO:0000256" key="6">
    <source>
        <dbReference type="SAM" id="MobiDB-lite"/>
    </source>
</evidence>
<proteinExistence type="inferred from homology"/>
<reference evidence="9" key="2">
    <citation type="submission" date="2023-07" db="EMBL/GenBank/DDBJ databases">
        <authorList>
            <person name="Shen H."/>
        </authorList>
    </citation>
    <scope>NUCLEOTIDE SEQUENCE</scope>
    <source>
        <strain evidence="9">TNR-22</strain>
    </source>
</reference>
<name>A0ABT8YS45_9HYPH</name>
<comment type="caution">
    <text evidence="9">The sequence shown here is derived from an EMBL/GenBank/DDBJ whole genome shotgun (WGS) entry which is preliminary data.</text>
</comment>
<dbReference type="InterPro" id="IPR006972">
    <property type="entry name" value="BipB-like_C"/>
</dbReference>
<dbReference type="Proteomes" id="UP001174932">
    <property type="component" value="Unassembled WGS sequence"/>
</dbReference>
<keyword evidence="10" id="KW-1185">Reference proteome</keyword>
<evidence type="ECO:0000256" key="7">
    <source>
        <dbReference type="SAM" id="Phobius"/>
    </source>
</evidence>
<evidence type="ECO:0000256" key="2">
    <source>
        <dbReference type="ARBA" id="ARBA00022870"/>
    </source>
</evidence>
<accession>A0ABT8YS45</accession>
<evidence type="ECO:0000313" key="10">
    <source>
        <dbReference type="Proteomes" id="UP001174932"/>
    </source>
</evidence>
<dbReference type="EMBL" id="JAUOZU010000018">
    <property type="protein sequence ID" value="MDO6966452.1"/>
    <property type="molecule type" value="Genomic_DNA"/>
</dbReference>
<evidence type="ECO:0000256" key="5">
    <source>
        <dbReference type="SAM" id="Coils"/>
    </source>
</evidence>
<keyword evidence="3" id="KW-0843">Virulence</keyword>
<feature type="domain" description="Translocator protein BipB-like C-terminal" evidence="8">
    <location>
        <begin position="98"/>
        <end position="399"/>
    </location>
</feature>
<evidence type="ECO:0000256" key="3">
    <source>
        <dbReference type="ARBA" id="ARBA00023026"/>
    </source>
</evidence>
<feature type="coiled-coil region" evidence="5">
    <location>
        <begin position="341"/>
        <end position="371"/>
    </location>
</feature>
<organism evidence="9 10">
    <name type="scientific">Rhizobium alvei</name>
    <dbReference type="NCBI Taxonomy" id="1132659"/>
    <lineage>
        <taxon>Bacteria</taxon>
        <taxon>Pseudomonadati</taxon>
        <taxon>Pseudomonadota</taxon>
        <taxon>Alphaproteobacteria</taxon>
        <taxon>Hyphomicrobiales</taxon>
        <taxon>Rhizobiaceae</taxon>
        <taxon>Rhizobium/Agrobacterium group</taxon>
        <taxon>Rhizobium</taxon>
    </lineage>
</organism>
<keyword evidence="5" id="KW-0175">Coiled coil</keyword>
<feature type="compositionally biased region" description="Basic and acidic residues" evidence="6">
    <location>
        <begin position="109"/>
        <end position="124"/>
    </location>
</feature>
<feature type="transmembrane region" description="Helical" evidence="7">
    <location>
        <begin position="173"/>
        <end position="193"/>
    </location>
</feature>
<evidence type="ECO:0000256" key="1">
    <source>
        <dbReference type="ARBA" id="ARBA00004551"/>
    </source>
</evidence>
<keyword evidence="2" id="KW-1043">Host membrane</keyword>
<evidence type="ECO:0000259" key="8">
    <source>
        <dbReference type="Pfam" id="PF04888"/>
    </source>
</evidence>
<gene>
    <name evidence="9" type="primary">sctE</name>
    <name evidence="9" type="ORF">Q4481_21065</name>
</gene>
<reference evidence="9" key="1">
    <citation type="journal article" date="2015" name="Int. J. Syst. Evol. Microbiol.">
        <title>Rhizobium alvei sp. nov., isolated from a freshwater river.</title>
        <authorList>
            <person name="Sheu S.Y."/>
            <person name="Huang H.W."/>
            <person name="Young C.C."/>
            <person name="Chen W.M."/>
        </authorList>
    </citation>
    <scope>NUCLEOTIDE SEQUENCE</scope>
    <source>
        <strain evidence="9">TNR-22</strain>
    </source>
</reference>
<keyword evidence="7" id="KW-0812">Transmembrane</keyword>
<comment type="similarity">
    <text evidence="4">Belongs to the SctE/SipB/YopB family.</text>
</comment>
<evidence type="ECO:0000313" key="9">
    <source>
        <dbReference type="EMBL" id="MDO6966452.1"/>
    </source>
</evidence>
<dbReference type="RefSeq" id="WP_304378380.1">
    <property type="nucleotide sequence ID" value="NZ_JAUOZU010000018.1"/>
</dbReference>
<sequence length="408" mass="42091">MADLTIGGGGIPVNTGNLDNIQTSNVQKKGNIQNQDQIGQGTLSQTGGVPDVPTGLGAAAIISFSVIFASSSFAPKRSGDVEITLAEVSATLKDTREKTSLESVNANQEKVRTSQKEQQSKLAERKEKIEKSIADDKKSAIAKFFSRLFEALALVFTYVMAGLAMATGVGAGMGALLIAGAVAMTVMFANSVVKDATGLGIAGNIAKSMGASEEAIAKADKVFGEAMMGITVALSVLTIGAQLAPAVLKGIAKVMAASAVKSFDSAVNATGKGFDAGMKAAEKALKWAGKSADLAKYVQGASETIKESVRTLQSVARVGGAVVEIGSGTTGVISSTITYGQQKREAEAKQLEAEGQEIEALMKTLESLIDMALDMLMNANQISGEMIDSAMQSLNDRGASLSKNMFAG</sequence>
<feature type="region of interest" description="Disordered" evidence="6">
    <location>
        <begin position="98"/>
        <end position="124"/>
    </location>
</feature>
<keyword evidence="7" id="KW-0472">Membrane</keyword>
<dbReference type="Pfam" id="PF04888">
    <property type="entry name" value="SseC"/>
    <property type="match status" value="1"/>
</dbReference>